<evidence type="ECO:0000256" key="2">
    <source>
        <dbReference type="ARBA" id="ARBA00022827"/>
    </source>
</evidence>
<reference evidence="5 6" key="1">
    <citation type="journal article" date="2016" name="Environ. Microbiol.">
        <title>New Methyloceanibacter diversity from North Sea sediments includes methanotroph containing solely the soluble methane monooxygenase.</title>
        <authorList>
            <person name="Vekeman B."/>
            <person name="Kerckhof F.M."/>
            <person name="Cremers G."/>
            <person name="de Vos P."/>
            <person name="Vandamme P."/>
            <person name="Boon N."/>
            <person name="Op den Camp H.J."/>
            <person name="Heylen K."/>
        </authorList>
    </citation>
    <scope>NUCLEOTIDE SEQUENCE [LARGE SCALE GENOMIC DNA]</scope>
    <source>
        <strain evidence="5 6">R-67175</strain>
    </source>
</reference>
<gene>
    <name evidence="5" type="ORF">AUC69_09380</name>
</gene>
<evidence type="ECO:0000313" key="5">
    <source>
        <dbReference type="EMBL" id="ODR99125.1"/>
    </source>
</evidence>
<dbReference type="STRING" id="1774969.AUC69_09380"/>
<sequence>MNGRMFIQAITLDEALKARARHPAARFVAGGTATIPDQNLGRFQPDGYISLRRIPSLKKIENTRDGLFLGAGCTMADLLTNPLVEDQPMIRLAARTTGTRQLRSRSTVGGNLFTTRTDRTLPPCLLALEAVGHFVSASGDSKRDLGEALRNPSAEPEILVGVTVPPTAGFQDFTRVAPRNGAGNATASVALCVDPERKAVRLGLGGAGPVAMRAPEAEQFAKKAIDWEGGSVSETMARKFGDIAADHCDPPEDAIASAAYRRHAIKVMARRILERALGG</sequence>
<dbReference type="Gene3D" id="3.30.43.10">
    <property type="entry name" value="Uridine Diphospho-n-acetylenolpyruvylglucosamine Reductase, domain 2"/>
    <property type="match status" value="1"/>
</dbReference>
<comment type="caution">
    <text evidence="5">The sequence shown here is derived from an EMBL/GenBank/DDBJ whole genome shotgun (WGS) entry which is preliminary data.</text>
</comment>
<dbReference type="SUPFAM" id="SSF55447">
    <property type="entry name" value="CO dehydrogenase flavoprotein C-terminal domain-like"/>
    <property type="match status" value="1"/>
</dbReference>
<dbReference type="InterPro" id="IPR036683">
    <property type="entry name" value="CO_DH_flav_C_dom_sf"/>
</dbReference>
<dbReference type="SMART" id="SM01092">
    <property type="entry name" value="CO_deh_flav_C"/>
    <property type="match status" value="1"/>
</dbReference>
<dbReference type="GO" id="GO:0016491">
    <property type="term" value="F:oxidoreductase activity"/>
    <property type="evidence" value="ECO:0007669"/>
    <property type="project" value="UniProtKB-KW"/>
</dbReference>
<dbReference type="InterPro" id="IPR036318">
    <property type="entry name" value="FAD-bd_PCMH-like_sf"/>
</dbReference>
<dbReference type="GO" id="GO:0071949">
    <property type="term" value="F:FAD binding"/>
    <property type="evidence" value="ECO:0007669"/>
    <property type="project" value="InterPro"/>
</dbReference>
<dbReference type="PROSITE" id="PS51387">
    <property type="entry name" value="FAD_PCMH"/>
    <property type="match status" value="1"/>
</dbReference>
<dbReference type="Gene3D" id="3.30.390.50">
    <property type="entry name" value="CO dehydrogenase flavoprotein, C-terminal domain"/>
    <property type="match status" value="1"/>
</dbReference>
<evidence type="ECO:0000256" key="3">
    <source>
        <dbReference type="ARBA" id="ARBA00023002"/>
    </source>
</evidence>
<dbReference type="Gene3D" id="3.30.465.10">
    <property type="match status" value="1"/>
</dbReference>
<dbReference type="Proteomes" id="UP000094472">
    <property type="component" value="Unassembled WGS sequence"/>
</dbReference>
<dbReference type="InterPro" id="IPR002346">
    <property type="entry name" value="Mopterin_DH_FAD-bd"/>
</dbReference>
<dbReference type="PANTHER" id="PTHR42659:SF2">
    <property type="entry name" value="XANTHINE DEHYDROGENASE SUBUNIT C-RELATED"/>
    <property type="match status" value="1"/>
</dbReference>
<dbReference type="InterPro" id="IPR005107">
    <property type="entry name" value="CO_DH_flav_C"/>
</dbReference>
<dbReference type="SUPFAM" id="SSF56176">
    <property type="entry name" value="FAD-binding/transporter-associated domain-like"/>
    <property type="match status" value="1"/>
</dbReference>
<dbReference type="InterPro" id="IPR016167">
    <property type="entry name" value="FAD-bd_PCMH_sub1"/>
</dbReference>
<dbReference type="EMBL" id="LPWF01000018">
    <property type="protein sequence ID" value="ODR99125.1"/>
    <property type="molecule type" value="Genomic_DNA"/>
</dbReference>
<dbReference type="Pfam" id="PF00941">
    <property type="entry name" value="FAD_binding_5"/>
    <property type="match status" value="1"/>
</dbReference>
<dbReference type="InterPro" id="IPR051312">
    <property type="entry name" value="Diverse_Substr_Oxidored"/>
</dbReference>
<keyword evidence="1" id="KW-0285">Flavoprotein</keyword>
<protein>
    <recommendedName>
        <fullName evidence="4">FAD-binding PCMH-type domain-containing protein</fullName>
    </recommendedName>
</protein>
<accession>A0A1E3VZY6</accession>
<keyword evidence="2" id="KW-0274">FAD</keyword>
<proteinExistence type="predicted"/>
<feature type="domain" description="FAD-binding PCMH-type" evidence="4">
    <location>
        <begin position="1"/>
        <end position="169"/>
    </location>
</feature>
<dbReference type="PANTHER" id="PTHR42659">
    <property type="entry name" value="XANTHINE DEHYDROGENASE SUBUNIT C-RELATED"/>
    <property type="match status" value="1"/>
</dbReference>
<dbReference type="Pfam" id="PF03450">
    <property type="entry name" value="CO_deh_flav_C"/>
    <property type="match status" value="1"/>
</dbReference>
<dbReference type="AlphaFoldDB" id="A0A1E3VZY6"/>
<organism evidence="5 6">
    <name type="scientific">Methyloceanibacter superfactus</name>
    <dbReference type="NCBI Taxonomy" id="1774969"/>
    <lineage>
        <taxon>Bacteria</taxon>
        <taxon>Pseudomonadati</taxon>
        <taxon>Pseudomonadota</taxon>
        <taxon>Alphaproteobacteria</taxon>
        <taxon>Hyphomicrobiales</taxon>
        <taxon>Hyphomicrobiaceae</taxon>
        <taxon>Methyloceanibacter</taxon>
    </lineage>
</organism>
<dbReference type="InterPro" id="IPR016166">
    <property type="entry name" value="FAD-bd_PCMH"/>
</dbReference>
<name>A0A1E3VZY6_9HYPH</name>
<keyword evidence="6" id="KW-1185">Reference proteome</keyword>
<evidence type="ECO:0000256" key="1">
    <source>
        <dbReference type="ARBA" id="ARBA00022630"/>
    </source>
</evidence>
<evidence type="ECO:0000259" key="4">
    <source>
        <dbReference type="PROSITE" id="PS51387"/>
    </source>
</evidence>
<evidence type="ECO:0000313" key="6">
    <source>
        <dbReference type="Proteomes" id="UP000094472"/>
    </source>
</evidence>
<keyword evidence="3" id="KW-0560">Oxidoreductase</keyword>
<dbReference type="InterPro" id="IPR016169">
    <property type="entry name" value="FAD-bd_PCMH_sub2"/>
</dbReference>